<reference evidence="1" key="2">
    <citation type="submission" date="2025-08" db="UniProtKB">
        <authorList>
            <consortium name="Ensembl"/>
        </authorList>
    </citation>
    <scope>IDENTIFICATION</scope>
</reference>
<proteinExistence type="predicted"/>
<dbReference type="AlphaFoldDB" id="A0A4X1VBU2"/>
<evidence type="ECO:0000313" key="2">
    <source>
        <dbReference type="Proteomes" id="UP000314985"/>
    </source>
</evidence>
<dbReference type="PANTHER" id="PTHR14352:SF2">
    <property type="entry name" value="HAUS AUGMIN-LIKE COMPLEX SUBUNIT 7"/>
    <property type="match status" value="1"/>
</dbReference>
<reference evidence="1 2" key="1">
    <citation type="submission" date="2017-08" db="EMBL/GenBank/DDBJ databases">
        <title>USMARCv1.0.</title>
        <authorList>
            <person name="Hannum G.I."/>
            <person name="Koren S."/>
            <person name="Schroeder S.G."/>
            <person name="Chin S.C."/>
            <person name="Nonneman D.J."/>
            <person name="Becker S.A."/>
            <person name="Rosen B.D."/>
            <person name="Bickhart D.M."/>
            <person name="Putnam N.H."/>
            <person name="Green R.E."/>
            <person name="Tuggle C.K."/>
            <person name="Liu H."/>
            <person name="Rohrer G.A."/>
            <person name="Warr A."/>
            <person name="Hall R."/>
            <person name="Kim K."/>
            <person name="Hume D.A."/>
            <person name="Talbot R."/>
            <person name="Chow W."/>
            <person name="Howe K."/>
            <person name="Schwartz A.S."/>
            <person name="Watson M."/>
            <person name="Archibald A.L."/>
            <person name="Phillippy A.M."/>
            <person name="Smith T.P.L."/>
        </authorList>
    </citation>
    <scope>NUCLEOTIDE SEQUENCE [LARGE SCALE GENOMIC DNA]</scope>
</reference>
<dbReference type="Proteomes" id="UP000314985">
    <property type="component" value="Chromosome 5"/>
</dbReference>
<name>A0A4X1VBU2_PIG</name>
<organism evidence="1 2">
    <name type="scientific">Sus scrofa</name>
    <name type="common">Pig</name>
    <dbReference type="NCBI Taxonomy" id="9823"/>
    <lineage>
        <taxon>Eukaryota</taxon>
        <taxon>Metazoa</taxon>
        <taxon>Chordata</taxon>
        <taxon>Craniata</taxon>
        <taxon>Vertebrata</taxon>
        <taxon>Euteleostomi</taxon>
        <taxon>Mammalia</taxon>
        <taxon>Eutheria</taxon>
        <taxon>Laurasiatheria</taxon>
        <taxon>Artiodactyla</taxon>
        <taxon>Suina</taxon>
        <taxon>Suidae</taxon>
        <taxon>Sus</taxon>
    </lineage>
</organism>
<accession>A0A4X1VBU2</accession>
<dbReference type="PANTHER" id="PTHR14352">
    <property type="entry name" value="HAUS AUGMIN-LIKE COMPLEX SUBUNIT 7"/>
    <property type="match status" value="1"/>
</dbReference>
<dbReference type="InterPro" id="IPR029711">
    <property type="entry name" value="Haus7-like"/>
</dbReference>
<dbReference type="Ensembl" id="ENSSSCT00070045373.1">
    <property type="protein sequence ID" value="ENSSSCP00070038248.1"/>
    <property type="gene ID" value="ENSSSCG00070022807.1"/>
</dbReference>
<protein>
    <submittedName>
        <fullName evidence="1">Uncharacterized protein</fullName>
    </submittedName>
</protein>
<evidence type="ECO:0000313" key="1">
    <source>
        <dbReference type="Ensembl" id="ENSSSCP00070038248.1"/>
    </source>
</evidence>
<sequence>MAGLVAVGEGGSSKNEGDEAVFKAAMKGFGKLKDLNGPFLKGLYITEPKTIQELLCSPSKYCLEILEWICICICPSWQEKSSLLKGASVMVMVKLGHKLILCGKDFLIRTVYTRNGLL</sequence>